<evidence type="ECO:0000259" key="4">
    <source>
        <dbReference type="PROSITE" id="PS50932"/>
    </source>
</evidence>
<dbReference type="PANTHER" id="PTHR30146:SF155">
    <property type="entry name" value="ALANINE RACEMASE"/>
    <property type="match status" value="1"/>
</dbReference>
<dbReference type="OrthoDB" id="234496at2"/>
<dbReference type="PANTHER" id="PTHR30146">
    <property type="entry name" value="LACI-RELATED TRANSCRIPTIONAL REPRESSOR"/>
    <property type="match status" value="1"/>
</dbReference>
<sequence>MTGIKALARHLDLSIGTVSRALNAKPDVSAATRDRVLAAARELGYRPNHSGRALRHGRTGTVGLVVETGSPTSLAGDAFFMQLTDAMQEVLAGAGTDLVLLPCRSADDPIEFLRRQVARRMVDALVITATRRQDPRIAMLLEEGMPFLALGRSETPGDWPWIDLDFDGVVRRAVTELAALGHRRIALVAPRRDVNLARLWTDGYRAAIREAGLVADEGLILRLSVSENGGRQAAEAVLGMKPRPTAILLVSEMLATGLYGRLAEAGLEVGRDLSVIGFRRNPQLGFLRPGLAGFALDLRALGEAVGRAALALSEPGGPADGVVWGMDWVPAPSVGPAPAG</sequence>
<feature type="domain" description="HTH lacI-type" evidence="4">
    <location>
        <begin position="2"/>
        <end position="56"/>
    </location>
</feature>
<dbReference type="Gene3D" id="3.40.50.2300">
    <property type="match status" value="2"/>
</dbReference>
<dbReference type="Pfam" id="PF00356">
    <property type="entry name" value="LacI"/>
    <property type="match status" value="1"/>
</dbReference>
<protein>
    <submittedName>
        <fullName evidence="5">Transcriptional regulator, LacI family</fullName>
    </submittedName>
</protein>
<dbReference type="GO" id="GO:0000976">
    <property type="term" value="F:transcription cis-regulatory region binding"/>
    <property type="evidence" value="ECO:0007669"/>
    <property type="project" value="TreeGrafter"/>
</dbReference>
<dbReference type="EMBL" id="FQYO01000001">
    <property type="protein sequence ID" value="SHI34003.1"/>
    <property type="molecule type" value="Genomic_DNA"/>
</dbReference>
<evidence type="ECO:0000256" key="1">
    <source>
        <dbReference type="ARBA" id="ARBA00023015"/>
    </source>
</evidence>
<dbReference type="CDD" id="cd01392">
    <property type="entry name" value="HTH_LacI"/>
    <property type="match status" value="1"/>
</dbReference>
<accession>A0A1M6ACU1</accession>
<keyword evidence="2" id="KW-0238">DNA-binding</keyword>
<dbReference type="SUPFAM" id="SSF53822">
    <property type="entry name" value="Periplasmic binding protein-like I"/>
    <property type="match status" value="1"/>
</dbReference>
<dbReference type="Pfam" id="PF13377">
    <property type="entry name" value="Peripla_BP_3"/>
    <property type="match status" value="1"/>
</dbReference>
<dbReference type="InterPro" id="IPR028082">
    <property type="entry name" value="Peripla_BP_I"/>
</dbReference>
<organism evidence="5 6">
    <name type="scientific">Wenxinia saemankumensis</name>
    <dbReference type="NCBI Taxonomy" id="1447782"/>
    <lineage>
        <taxon>Bacteria</taxon>
        <taxon>Pseudomonadati</taxon>
        <taxon>Pseudomonadota</taxon>
        <taxon>Alphaproteobacteria</taxon>
        <taxon>Rhodobacterales</taxon>
        <taxon>Roseobacteraceae</taxon>
        <taxon>Wenxinia</taxon>
    </lineage>
</organism>
<reference evidence="5 6" key="1">
    <citation type="submission" date="2016-11" db="EMBL/GenBank/DDBJ databases">
        <authorList>
            <person name="Jaros S."/>
            <person name="Januszkiewicz K."/>
            <person name="Wedrychowicz H."/>
        </authorList>
    </citation>
    <scope>NUCLEOTIDE SEQUENCE [LARGE SCALE GENOMIC DNA]</scope>
    <source>
        <strain evidence="5 6">DSM 100565</strain>
    </source>
</reference>
<dbReference type="RefSeq" id="WP_073325982.1">
    <property type="nucleotide sequence ID" value="NZ_FQYO01000001.1"/>
</dbReference>
<dbReference type="InterPro" id="IPR046335">
    <property type="entry name" value="LacI/GalR-like_sensor"/>
</dbReference>
<dbReference type="Proteomes" id="UP000184292">
    <property type="component" value="Unassembled WGS sequence"/>
</dbReference>
<keyword evidence="1" id="KW-0805">Transcription regulation</keyword>
<dbReference type="CDD" id="cd20010">
    <property type="entry name" value="PBP1_AglR-like"/>
    <property type="match status" value="1"/>
</dbReference>
<gene>
    <name evidence="5" type="ORF">SAMN05444417_0351</name>
</gene>
<dbReference type="InterPro" id="IPR010982">
    <property type="entry name" value="Lambda_DNA-bd_dom_sf"/>
</dbReference>
<evidence type="ECO:0000313" key="6">
    <source>
        <dbReference type="Proteomes" id="UP000184292"/>
    </source>
</evidence>
<dbReference type="AlphaFoldDB" id="A0A1M6ACU1"/>
<evidence type="ECO:0000313" key="5">
    <source>
        <dbReference type="EMBL" id="SHI34003.1"/>
    </source>
</evidence>
<dbReference type="SUPFAM" id="SSF47413">
    <property type="entry name" value="lambda repressor-like DNA-binding domains"/>
    <property type="match status" value="1"/>
</dbReference>
<dbReference type="STRING" id="1447782.SAMN05444417_0351"/>
<keyword evidence="3" id="KW-0804">Transcription</keyword>
<proteinExistence type="predicted"/>
<dbReference type="SMART" id="SM00354">
    <property type="entry name" value="HTH_LACI"/>
    <property type="match status" value="1"/>
</dbReference>
<evidence type="ECO:0000256" key="2">
    <source>
        <dbReference type="ARBA" id="ARBA00023125"/>
    </source>
</evidence>
<dbReference type="Gene3D" id="1.10.260.40">
    <property type="entry name" value="lambda repressor-like DNA-binding domains"/>
    <property type="match status" value="1"/>
</dbReference>
<name>A0A1M6ACU1_9RHOB</name>
<dbReference type="GO" id="GO:0003700">
    <property type="term" value="F:DNA-binding transcription factor activity"/>
    <property type="evidence" value="ECO:0007669"/>
    <property type="project" value="TreeGrafter"/>
</dbReference>
<dbReference type="InterPro" id="IPR000843">
    <property type="entry name" value="HTH_LacI"/>
</dbReference>
<evidence type="ECO:0000256" key="3">
    <source>
        <dbReference type="ARBA" id="ARBA00023163"/>
    </source>
</evidence>
<dbReference type="PROSITE" id="PS50932">
    <property type="entry name" value="HTH_LACI_2"/>
    <property type="match status" value="1"/>
</dbReference>
<keyword evidence="6" id="KW-1185">Reference proteome</keyword>